<reference evidence="4" key="1">
    <citation type="submission" date="2022-11" db="UniProtKB">
        <authorList>
            <consortium name="WormBaseParasite"/>
        </authorList>
    </citation>
    <scope>IDENTIFICATION</scope>
</reference>
<organism evidence="3 4">
    <name type="scientific">Plectus sambesii</name>
    <dbReference type="NCBI Taxonomy" id="2011161"/>
    <lineage>
        <taxon>Eukaryota</taxon>
        <taxon>Metazoa</taxon>
        <taxon>Ecdysozoa</taxon>
        <taxon>Nematoda</taxon>
        <taxon>Chromadorea</taxon>
        <taxon>Plectida</taxon>
        <taxon>Plectina</taxon>
        <taxon>Plectoidea</taxon>
        <taxon>Plectidae</taxon>
        <taxon>Plectus</taxon>
    </lineage>
</organism>
<evidence type="ECO:0000313" key="4">
    <source>
        <dbReference type="WBParaSite" id="PSAMB.scaffold14278size1940.g35969.t1"/>
    </source>
</evidence>
<dbReference type="Proteomes" id="UP000887566">
    <property type="component" value="Unplaced"/>
</dbReference>
<keyword evidence="3" id="KW-1185">Reference proteome</keyword>
<dbReference type="WBParaSite" id="PSAMB.scaffold14278size1940.g35969.t1">
    <property type="protein sequence ID" value="PSAMB.scaffold14278size1940.g35969.t1"/>
    <property type="gene ID" value="PSAMB.scaffold14278size1940.g35969"/>
</dbReference>
<dbReference type="GO" id="GO:0004386">
    <property type="term" value="F:helicase activity"/>
    <property type="evidence" value="ECO:0007669"/>
    <property type="project" value="UniProtKB-KW"/>
</dbReference>
<dbReference type="AlphaFoldDB" id="A0A914V0V8"/>
<dbReference type="PANTHER" id="PTHR18934:SF221">
    <property type="entry name" value="ATP-DEPENDENT RNA HELICASE DHX34-RELATED"/>
    <property type="match status" value="1"/>
</dbReference>
<evidence type="ECO:0000256" key="2">
    <source>
        <dbReference type="ARBA" id="ARBA00022806"/>
    </source>
</evidence>
<protein>
    <submittedName>
        <fullName evidence="4">Uncharacterized protein</fullName>
    </submittedName>
</protein>
<dbReference type="Gene3D" id="3.40.50.300">
    <property type="entry name" value="P-loop containing nucleotide triphosphate hydrolases"/>
    <property type="match status" value="1"/>
</dbReference>
<name>A0A914V0V8_9BILA</name>
<proteinExistence type="predicted"/>
<keyword evidence="2" id="KW-0067">ATP-binding</keyword>
<keyword evidence="2" id="KW-0547">Nucleotide-binding</keyword>
<dbReference type="GO" id="GO:0016787">
    <property type="term" value="F:hydrolase activity"/>
    <property type="evidence" value="ECO:0007669"/>
    <property type="project" value="UniProtKB-KW"/>
</dbReference>
<dbReference type="InterPro" id="IPR027417">
    <property type="entry name" value="P-loop_NTPase"/>
</dbReference>
<dbReference type="SUPFAM" id="SSF52540">
    <property type="entry name" value="P-loop containing nucleoside triphosphate hydrolases"/>
    <property type="match status" value="1"/>
</dbReference>
<keyword evidence="2" id="KW-0347">Helicase</keyword>
<evidence type="ECO:0000313" key="3">
    <source>
        <dbReference type="Proteomes" id="UP000887566"/>
    </source>
</evidence>
<dbReference type="GO" id="GO:0003723">
    <property type="term" value="F:RNA binding"/>
    <property type="evidence" value="ECO:0007669"/>
    <property type="project" value="TreeGrafter"/>
</dbReference>
<accession>A0A914V0V8</accession>
<dbReference type="PANTHER" id="PTHR18934">
    <property type="entry name" value="ATP-DEPENDENT RNA HELICASE"/>
    <property type="match status" value="1"/>
</dbReference>
<sequence>PILRRAYFGDSDSSLAPRDSDAANDFWAFFKKYLAVVARKNIRADDRSAHDRGMFNELGIPEGSYQKLHRPTTQLHIDKTARYMLRELPSRVVNEFEYIIHCYLEFCQKDKLVKLKKLRTSQANLPITARRSEILKALETHNVLLIAGDTGCGKSTQVYDI</sequence>
<keyword evidence="1" id="KW-0378">Hydrolase</keyword>
<evidence type="ECO:0000256" key="1">
    <source>
        <dbReference type="ARBA" id="ARBA00022801"/>
    </source>
</evidence>